<evidence type="ECO:0000256" key="3">
    <source>
        <dbReference type="ARBA" id="ARBA00010136"/>
    </source>
</evidence>
<dbReference type="EMBL" id="JACOSL010000059">
    <property type="protein sequence ID" value="MBI1757325.1"/>
    <property type="molecule type" value="Genomic_DNA"/>
</dbReference>
<dbReference type="InterPro" id="IPR050344">
    <property type="entry name" value="Peptidase_M1_aminopeptidases"/>
</dbReference>
<evidence type="ECO:0000313" key="17">
    <source>
        <dbReference type="EMBL" id="MBI1757325.1"/>
    </source>
</evidence>
<keyword evidence="9" id="KW-0378">Hydrolase</keyword>
<dbReference type="GO" id="GO:0005615">
    <property type="term" value="C:extracellular space"/>
    <property type="evidence" value="ECO:0007669"/>
    <property type="project" value="TreeGrafter"/>
</dbReference>
<dbReference type="Gene3D" id="2.60.40.1730">
    <property type="entry name" value="tricorn interacting facor f3 domain"/>
    <property type="match status" value="1"/>
</dbReference>
<dbReference type="GO" id="GO:0008270">
    <property type="term" value="F:zinc ion binding"/>
    <property type="evidence" value="ECO:0007669"/>
    <property type="project" value="InterPro"/>
</dbReference>
<dbReference type="EC" id="3.4.11.2" evidence="4"/>
<accession>A0A931LTR9</accession>
<feature type="domain" description="Peptidase M1 membrane alanine aminopeptidase" evidence="15">
    <location>
        <begin position="241"/>
        <end position="448"/>
    </location>
</feature>
<evidence type="ECO:0000256" key="8">
    <source>
        <dbReference type="ARBA" id="ARBA00022723"/>
    </source>
</evidence>
<dbReference type="InterPro" id="IPR016024">
    <property type="entry name" value="ARM-type_fold"/>
</dbReference>
<name>A0A931LTR9_FIMGI</name>
<keyword evidence="7" id="KW-0645">Protease</keyword>
<dbReference type="GO" id="GO:0006508">
    <property type="term" value="P:proteolysis"/>
    <property type="evidence" value="ECO:0007669"/>
    <property type="project" value="UniProtKB-KW"/>
</dbReference>
<dbReference type="Pfam" id="PF17900">
    <property type="entry name" value="Peptidase_M1_N"/>
    <property type="match status" value="1"/>
</dbReference>
<dbReference type="AlphaFoldDB" id="A0A931LTR9"/>
<evidence type="ECO:0000256" key="12">
    <source>
        <dbReference type="ARBA" id="ARBA00029811"/>
    </source>
</evidence>
<keyword evidence="11" id="KW-0482">Metalloprotease</keyword>
<evidence type="ECO:0000256" key="7">
    <source>
        <dbReference type="ARBA" id="ARBA00022670"/>
    </source>
</evidence>
<evidence type="ECO:0000256" key="14">
    <source>
        <dbReference type="SAM" id="SignalP"/>
    </source>
</evidence>
<evidence type="ECO:0000259" key="15">
    <source>
        <dbReference type="Pfam" id="PF01433"/>
    </source>
</evidence>
<evidence type="ECO:0000256" key="6">
    <source>
        <dbReference type="ARBA" id="ARBA00022438"/>
    </source>
</evidence>
<protein>
    <recommendedName>
        <fullName evidence="5">Aminopeptidase N</fullName>
        <ecNumber evidence="4">3.4.11.2</ecNumber>
    </recommendedName>
    <alternativeName>
        <fullName evidence="12">Alanine aminopeptidase</fullName>
    </alternativeName>
    <alternativeName>
        <fullName evidence="13">Lysyl aminopeptidase</fullName>
    </alternativeName>
</protein>
<keyword evidence="10" id="KW-0862">Zinc</keyword>
<dbReference type="InterPro" id="IPR001930">
    <property type="entry name" value="Peptidase_M1"/>
</dbReference>
<dbReference type="Pfam" id="PF01433">
    <property type="entry name" value="Peptidase_M1"/>
    <property type="match status" value="1"/>
</dbReference>
<dbReference type="GO" id="GO:0043171">
    <property type="term" value="P:peptide catabolic process"/>
    <property type="evidence" value="ECO:0007669"/>
    <property type="project" value="TreeGrafter"/>
</dbReference>
<comment type="catalytic activity">
    <reaction evidence="1">
        <text>Release of an N-terminal amino acid, Xaa-|-Yaa- from a peptide, amide or arylamide. Xaa is preferably Ala, but may be most amino acids including Pro (slow action). When a terminal hydrophobic residue is followed by a prolyl residue, the two may be released as an intact Xaa-Pro dipeptide.</text>
        <dbReference type="EC" id="3.4.11.2"/>
    </reaction>
</comment>
<dbReference type="SUPFAM" id="SSF63737">
    <property type="entry name" value="Leukotriene A4 hydrolase N-terminal domain"/>
    <property type="match status" value="1"/>
</dbReference>
<dbReference type="SUPFAM" id="SSF48371">
    <property type="entry name" value="ARM repeat"/>
    <property type="match status" value="1"/>
</dbReference>
<gene>
    <name evidence="17" type="ORF">HYR64_09495</name>
</gene>
<dbReference type="InterPro" id="IPR042097">
    <property type="entry name" value="Aminopeptidase_N-like_N_sf"/>
</dbReference>
<dbReference type="GO" id="GO:0016285">
    <property type="term" value="F:alanyl aminopeptidase activity"/>
    <property type="evidence" value="ECO:0007669"/>
    <property type="project" value="UniProtKB-EC"/>
</dbReference>
<dbReference type="Gene3D" id="1.25.10.10">
    <property type="entry name" value="Leucine-rich Repeat Variant"/>
    <property type="match status" value="1"/>
</dbReference>
<feature type="chain" id="PRO_5036998766" description="Aminopeptidase N" evidence="14">
    <location>
        <begin position="22"/>
        <end position="781"/>
    </location>
</feature>
<reference evidence="17" key="1">
    <citation type="submission" date="2020-07" db="EMBL/GenBank/DDBJ databases">
        <title>Huge and variable diversity of episymbiotic CPR bacteria and DPANN archaea in groundwater ecosystems.</title>
        <authorList>
            <person name="He C.Y."/>
            <person name="Keren R."/>
            <person name="Whittaker M."/>
            <person name="Farag I.F."/>
            <person name="Doudna J."/>
            <person name="Cate J.H.D."/>
            <person name="Banfield J.F."/>
        </authorList>
    </citation>
    <scope>NUCLEOTIDE SEQUENCE</scope>
    <source>
        <strain evidence="17">NC_groundwater_17_Pr7_B-0.1um_64_12</strain>
    </source>
</reference>
<feature type="signal peptide" evidence="14">
    <location>
        <begin position="1"/>
        <end position="21"/>
    </location>
</feature>
<keyword evidence="6" id="KW-0031">Aminopeptidase</keyword>
<evidence type="ECO:0000256" key="10">
    <source>
        <dbReference type="ARBA" id="ARBA00022833"/>
    </source>
</evidence>
<evidence type="ECO:0000256" key="13">
    <source>
        <dbReference type="ARBA" id="ARBA00031533"/>
    </source>
</evidence>
<comment type="similarity">
    <text evidence="3">Belongs to the peptidase M1 family.</text>
</comment>
<dbReference type="CDD" id="cd09603">
    <property type="entry name" value="M1_APN_like"/>
    <property type="match status" value="1"/>
</dbReference>
<dbReference type="InterPro" id="IPR011989">
    <property type="entry name" value="ARM-like"/>
</dbReference>
<dbReference type="Gene3D" id="1.10.390.10">
    <property type="entry name" value="Neutral Protease Domain 2"/>
    <property type="match status" value="1"/>
</dbReference>
<evidence type="ECO:0000256" key="5">
    <source>
        <dbReference type="ARBA" id="ARBA00015611"/>
    </source>
</evidence>
<dbReference type="GO" id="GO:0016020">
    <property type="term" value="C:membrane"/>
    <property type="evidence" value="ECO:0007669"/>
    <property type="project" value="TreeGrafter"/>
</dbReference>
<evidence type="ECO:0000313" key="18">
    <source>
        <dbReference type="Proteomes" id="UP000727962"/>
    </source>
</evidence>
<dbReference type="GO" id="GO:0042277">
    <property type="term" value="F:peptide binding"/>
    <property type="evidence" value="ECO:0007669"/>
    <property type="project" value="TreeGrafter"/>
</dbReference>
<dbReference type="SUPFAM" id="SSF55486">
    <property type="entry name" value="Metalloproteases ('zincins'), catalytic domain"/>
    <property type="match status" value="1"/>
</dbReference>
<dbReference type="InterPro" id="IPR045357">
    <property type="entry name" value="Aminopeptidase_N-like_N"/>
</dbReference>
<keyword evidence="14" id="KW-0732">Signal</keyword>
<dbReference type="PANTHER" id="PTHR11533">
    <property type="entry name" value="PROTEASE M1 ZINC METALLOPROTEASE"/>
    <property type="match status" value="1"/>
</dbReference>
<organism evidence="17 18">
    <name type="scientific">Fimbriimonas ginsengisoli</name>
    <dbReference type="NCBI Taxonomy" id="1005039"/>
    <lineage>
        <taxon>Bacteria</taxon>
        <taxon>Bacillati</taxon>
        <taxon>Armatimonadota</taxon>
        <taxon>Fimbriimonadia</taxon>
        <taxon>Fimbriimonadales</taxon>
        <taxon>Fimbriimonadaceae</taxon>
        <taxon>Fimbriimonas</taxon>
    </lineage>
</organism>
<evidence type="ECO:0000256" key="11">
    <source>
        <dbReference type="ARBA" id="ARBA00023049"/>
    </source>
</evidence>
<evidence type="ECO:0000256" key="9">
    <source>
        <dbReference type="ARBA" id="ARBA00022801"/>
    </source>
</evidence>
<evidence type="ECO:0000259" key="16">
    <source>
        <dbReference type="Pfam" id="PF17900"/>
    </source>
</evidence>
<evidence type="ECO:0000256" key="4">
    <source>
        <dbReference type="ARBA" id="ARBA00012564"/>
    </source>
</evidence>
<dbReference type="GO" id="GO:0070006">
    <property type="term" value="F:metalloaminopeptidase activity"/>
    <property type="evidence" value="ECO:0007669"/>
    <property type="project" value="TreeGrafter"/>
</dbReference>
<comment type="caution">
    <text evidence="17">The sequence shown here is derived from an EMBL/GenBank/DDBJ whole genome shotgun (WGS) entry which is preliminary data.</text>
</comment>
<dbReference type="PRINTS" id="PR00756">
    <property type="entry name" value="ALADIPTASE"/>
</dbReference>
<evidence type="ECO:0000256" key="1">
    <source>
        <dbReference type="ARBA" id="ARBA00000098"/>
    </source>
</evidence>
<dbReference type="InterPro" id="IPR014782">
    <property type="entry name" value="Peptidase_M1_dom"/>
</dbReference>
<proteinExistence type="inferred from homology"/>
<comment type="cofactor">
    <cofactor evidence="2">
        <name>Zn(2+)</name>
        <dbReference type="ChEBI" id="CHEBI:29105"/>
    </cofactor>
</comment>
<sequence length="781" mass="86836">MPIRRFFALACLLASSVLTLAGARHAPKTYRLIDVRWSLSFDEAKRSINGEVTNTVRPMKDGLASVAFDCAKLEVSSVTVNGAKATFVNEDELLTVRLPRPATQADSLKVRIVYSGRPEAGIYFIPASRAFPAHTSCVYTQGEMIDTRYWLPTYDWPDNRASFESFIKVPKGYYALSNGKLEGIEHEADADVFHWKLPQPQSTYLISLVAGRYDEGQDAGAKVPTYFYAPEGLKDWGEAAFGGTSKIVDFYGRLTGFPYPYAKFSQAAVPDYMFGGMENTTCVTQTLGALFPAKVAPLRDATGLVAHELAHQWFGDTVTCSDWEHIWLNEGFATFLPSFWEREKDGQEAYDLSRLGTFQGGYFGQIAAHRPVVSNKYEEPIDLFDGVIYPGGASRLFMLMNLLGEKTFWKGIAEYLRTFEYKNVTTQDFLGVMSRVSGVNLDQFKKQWFYTAELPELKVSTEGGELVVKQPTAGYVFDVDVWIWTGAEWDKRVLHVDGAENRMGLGDLAGQPLLVDPEVKQMAPVTYESGNSPENWLLLYHHAPNAAQKAKLIDRMMGHLSDAQKLEVAGYEHSPRLLPAIFGKLGQAGAALLLQRSKDADREIARAAVNSLAGLTKSDAIVARLREVWRDDPNDEMRESALDGLFKLAGDNALAEEAWRTDSYDDGIRIQALKWWGEHQTDVARERCLSALETPPSEPARVEAIRQLGHLKDSPGPERVLLALMKVAQEPSFGARTAAVQALGNYGDARALKVIMPLTRHSLHFMRRTAQAAVKKLKGAE</sequence>
<keyword evidence="8" id="KW-0479">Metal-binding</keyword>
<dbReference type="InterPro" id="IPR027268">
    <property type="entry name" value="Peptidase_M4/M1_CTD_sf"/>
</dbReference>
<feature type="domain" description="Aminopeptidase N-like N-terminal" evidence="16">
    <location>
        <begin position="28"/>
        <end position="205"/>
    </location>
</feature>
<evidence type="ECO:0000256" key="2">
    <source>
        <dbReference type="ARBA" id="ARBA00001947"/>
    </source>
</evidence>
<dbReference type="Proteomes" id="UP000727962">
    <property type="component" value="Unassembled WGS sequence"/>
</dbReference>
<dbReference type="PANTHER" id="PTHR11533:SF174">
    <property type="entry name" value="PUROMYCIN-SENSITIVE AMINOPEPTIDASE-RELATED"/>
    <property type="match status" value="1"/>
</dbReference>
<dbReference type="Pfam" id="PF13646">
    <property type="entry name" value="HEAT_2"/>
    <property type="match status" value="1"/>
</dbReference>
<dbReference type="GO" id="GO:0005737">
    <property type="term" value="C:cytoplasm"/>
    <property type="evidence" value="ECO:0007669"/>
    <property type="project" value="TreeGrafter"/>
</dbReference>